<keyword evidence="3 7" id="KW-0812">Transmembrane</keyword>
<feature type="transmembrane region" description="Helical" evidence="7">
    <location>
        <begin position="150"/>
        <end position="175"/>
    </location>
</feature>
<feature type="transmembrane region" description="Helical" evidence="7">
    <location>
        <begin position="531"/>
        <end position="554"/>
    </location>
</feature>
<evidence type="ECO:0000313" key="10">
    <source>
        <dbReference type="Proteomes" id="UP000482800"/>
    </source>
</evidence>
<comment type="caution">
    <text evidence="9">The sequence shown here is derived from an EMBL/GenBank/DDBJ whole genome shotgun (WGS) entry which is preliminary data.</text>
</comment>
<proteinExistence type="predicted"/>
<feature type="transmembrane region" description="Helical" evidence="7">
    <location>
        <begin position="575"/>
        <end position="601"/>
    </location>
</feature>
<dbReference type="EMBL" id="BLPF01000002">
    <property type="protein sequence ID" value="GFJ81735.1"/>
    <property type="molecule type" value="Genomic_DNA"/>
</dbReference>
<evidence type="ECO:0000256" key="1">
    <source>
        <dbReference type="ARBA" id="ARBA00004651"/>
    </source>
</evidence>
<evidence type="ECO:0000313" key="9">
    <source>
        <dbReference type="EMBL" id="GFJ81735.1"/>
    </source>
</evidence>
<feature type="transmembrane region" description="Helical" evidence="7">
    <location>
        <begin position="332"/>
        <end position="354"/>
    </location>
</feature>
<evidence type="ECO:0000256" key="4">
    <source>
        <dbReference type="ARBA" id="ARBA00022989"/>
    </source>
</evidence>
<feature type="domain" description="ABC3 transporter permease C-terminal" evidence="8">
    <location>
        <begin position="532"/>
        <end position="597"/>
    </location>
</feature>
<dbReference type="AlphaFoldDB" id="A0A6V8KM57"/>
<sequence>MHVAALGDRPPVPPGISRLPGPGEKVVSPALARLLLSVPDGELDDRYPGAVVGEIGPDGLLMPDELVAVVGHTPDQLRAMRGATEIRGIEQPDARADLVGIWGVFFGMIAVLVVGPIAIFVAMTARIGGPRREVRFAAARLAGATRLQTAVFAATETALAAVAGAALGWLAFALLKPVVASRVTLGHGMPIFVDDVRVPLVPLLVILLGVPLVAVGATLVAMHPVQLAPLGVRHRQRRPAPGLWRIAPILAGFGGIWYSTVLSRDDVSEASTVEQATVQMVSTFSVLSVLVGFFLAGAWVCMWVSRGMARLSRSVTSLMVARRIAADPYGTFRMVGGAAIAVYVATTLGFVAAANQEPGRSDNQTLLAGGRPVLDPGVVAVHVQGATQDEVAPLMSAGVVVARRSPEGEVVVRCTELARVTTLDCPLPVYREGVAAGQDYLRVEDLFTVPAPGASSADLTFQPSALAEPAPGADLLPIQTLLIPTDGTVAAQERVRTLAARTLPLSRSKTSDDLAVGPILDVTAFSSAVPYAMVIILIFTACSLTVSVITGVLERRRAFAALRASGVSLGQLRRVVLLETGAPLAITVLFGVGLATVQSLATFTPDEWTLPGGEFVAGLGRACWPRSPCR</sequence>
<feature type="transmembrane region" description="Helical" evidence="7">
    <location>
        <begin position="280"/>
        <end position="304"/>
    </location>
</feature>
<evidence type="ECO:0000256" key="3">
    <source>
        <dbReference type="ARBA" id="ARBA00022692"/>
    </source>
</evidence>
<evidence type="ECO:0000256" key="2">
    <source>
        <dbReference type="ARBA" id="ARBA00022475"/>
    </source>
</evidence>
<reference evidence="9 10" key="1">
    <citation type="submission" date="2020-03" db="EMBL/GenBank/DDBJ databases">
        <title>Whole genome shotgun sequence of Phytohabitans houttuyneae NBRC 108639.</title>
        <authorList>
            <person name="Komaki H."/>
            <person name="Tamura T."/>
        </authorList>
    </citation>
    <scope>NUCLEOTIDE SEQUENCE [LARGE SCALE GENOMIC DNA]</scope>
    <source>
        <strain evidence="9 10">NBRC 108639</strain>
    </source>
</reference>
<feature type="transmembrane region" description="Helical" evidence="7">
    <location>
        <begin position="200"/>
        <end position="221"/>
    </location>
</feature>
<keyword evidence="5 7" id="KW-0472">Membrane</keyword>
<protein>
    <recommendedName>
        <fullName evidence="8">ABC3 transporter permease C-terminal domain-containing protein</fullName>
    </recommendedName>
</protein>
<accession>A0A6V8KM57</accession>
<evidence type="ECO:0000256" key="7">
    <source>
        <dbReference type="SAM" id="Phobius"/>
    </source>
</evidence>
<feature type="region of interest" description="Disordered" evidence="6">
    <location>
        <begin position="1"/>
        <end position="21"/>
    </location>
</feature>
<reference evidence="9 10" key="2">
    <citation type="submission" date="2020-03" db="EMBL/GenBank/DDBJ databases">
        <authorList>
            <person name="Ichikawa N."/>
            <person name="Kimura A."/>
            <person name="Kitahashi Y."/>
            <person name="Uohara A."/>
        </authorList>
    </citation>
    <scope>NUCLEOTIDE SEQUENCE [LARGE SCALE GENOMIC DNA]</scope>
    <source>
        <strain evidence="9 10">NBRC 108639</strain>
    </source>
</reference>
<keyword evidence="4 7" id="KW-1133">Transmembrane helix</keyword>
<evidence type="ECO:0000256" key="5">
    <source>
        <dbReference type="ARBA" id="ARBA00023136"/>
    </source>
</evidence>
<feature type="domain" description="ABC3 transporter permease C-terminal" evidence="8">
    <location>
        <begin position="108"/>
        <end position="220"/>
    </location>
</feature>
<dbReference type="RefSeq" id="WP_173061347.1">
    <property type="nucleotide sequence ID" value="NZ_BLPF01000002.1"/>
</dbReference>
<keyword evidence="2" id="KW-1003">Cell membrane</keyword>
<dbReference type="Proteomes" id="UP000482800">
    <property type="component" value="Unassembled WGS sequence"/>
</dbReference>
<organism evidence="9 10">
    <name type="scientific">Phytohabitans houttuyneae</name>
    <dbReference type="NCBI Taxonomy" id="1076126"/>
    <lineage>
        <taxon>Bacteria</taxon>
        <taxon>Bacillati</taxon>
        <taxon>Actinomycetota</taxon>
        <taxon>Actinomycetes</taxon>
        <taxon>Micromonosporales</taxon>
        <taxon>Micromonosporaceae</taxon>
    </lineage>
</organism>
<evidence type="ECO:0000259" key="8">
    <source>
        <dbReference type="Pfam" id="PF02687"/>
    </source>
</evidence>
<feature type="transmembrane region" description="Helical" evidence="7">
    <location>
        <begin position="101"/>
        <end position="129"/>
    </location>
</feature>
<name>A0A6V8KM57_9ACTN</name>
<dbReference type="Pfam" id="PF02687">
    <property type="entry name" value="FtsX"/>
    <property type="match status" value="2"/>
</dbReference>
<feature type="transmembrane region" description="Helical" evidence="7">
    <location>
        <begin position="242"/>
        <end position="260"/>
    </location>
</feature>
<dbReference type="InterPro" id="IPR003838">
    <property type="entry name" value="ABC3_permease_C"/>
</dbReference>
<comment type="subcellular location">
    <subcellularLocation>
        <location evidence="1">Cell membrane</location>
        <topology evidence="1">Multi-pass membrane protein</topology>
    </subcellularLocation>
</comment>
<dbReference type="GO" id="GO:0005886">
    <property type="term" value="C:plasma membrane"/>
    <property type="evidence" value="ECO:0007669"/>
    <property type="project" value="UniProtKB-SubCell"/>
</dbReference>
<evidence type="ECO:0000256" key="6">
    <source>
        <dbReference type="SAM" id="MobiDB-lite"/>
    </source>
</evidence>
<keyword evidence="10" id="KW-1185">Reference proteome</keyword>
<gene>
    <name evidence="9" type="ORF">Phou_059150</name>
</gene>